<dbReference type="AlphaFoldDB" id="A0A392SYR7"/>
<evidence type="ECO:0000256" key="1">
    <source>
        <dbReference type="SAM" id="MobiDB-lite"/>
    </source>
</evidence>
<accession>A0A392SYR7</accession>
<sequence>MPTHEEKKLPKSLGSSAEPDASKDPTIDFLVTSKVQTRQ</sequence>
<reference evidence="2 3" key="1">
    <citation type="journal article" date="2018" name="Front. Plant Sci.">
        <title>Red Clover (Trifolium pratense) and Zigzag Clover (T. medium) - A Picture of Genomic Similarities and Differences.</title>
        <authorList>
            <person name="Dluhosova J."/>
            <person name="Istvanek J."/>
            <person name="Nedelnik J."/>
            <person name="Repkova J."/>
        </authorList>
    </citation>
    <scope>NUCLEOTIDE SEQUENCE [LARGE SCALE GENOMIC DNA]</scope>
    <source>
        <strain evidence="3">cv. 10/8</strain>
        <tissue evidence="2">Leaf</tissue>
    </source>
</reference>
<keyword evidence="3" id="KW-1185">Reference proteome</keyword>
<comment type="caution">
    <text evidence="2">The sequence shown here is derived from an EMBL/GenBank/DDBJ whole genome shotgun (WGS) entry which is preliminary data.</text>
</comment>
<protein>
    <submittedName>
        <fullName evidence="2">Uncharacterized protein</fullName>
    </submittedName>
</protein>
<dbReference type="EMBL" id="LXQA010456598">
    <property type="protein sequence ID" value="MCI53026.1"/>
    <property type="molecule type" value="Genomic_DNA"/>
</dbReference>
<proteinExistence type="predicted"/>
<name>A0A392SYR7_9FABA</name>
<organism evidence="2 3">
    <name type="scientific">Trifolium medium</name>
    <dbReference type="NCBI Taxonomy" id="97028"/>
    <lineage>
        <taxon>Eukaryota</taxon>
        <taxon>Viridiplantae</taxon>
        <taxon>Streptophyta</taxon>
        <taxon>Embryophyta</taxon>
        <taxon>Tracheophyta</taxon>
        <taxon>Spermatophyta</taxon>
        <taxon>Magnoliopsida</taxon>
        <taxon>eudicotyledons</taxon>
        <taxon>Gunneridae</taxon>
        <taxon>Pentapetalae</taxon>
        <taxon>rosids</taxon>
        <taxon>fabids</taxon>
        <taxon>Fabales</taxon>
        <taxon>Fabaceae</taxon>
        <taxon>Papilionoideae</taxon>
        <taxon>50 kb inversion clade</taxon>
        <taxon>NPAAA clade</taxon>
        <taxon>Hologalegina</taxon>
        <taxon>IRL clade</taxon>
        <taxon>Trifolieae</taxon>
        <taxon>Trifolium</taxon>
    </lineage>
</organism>
<feature type="region of interest" description="Disordered" evidence="1">
    <location>
        <begin position="1"/>
        <end position="39"/>
    </location>
</feature>
<evidence type="ECO:0000313" key="2">
    <source>
        <dbReference type="EMBL" id="MCI53026.1"/>
    </source>
</evidence>
<dbReference type="Proteomes" id="UP000265520">
    <property type="component" value="Unassembled WGS sequence"/>
</dbReference>
<evidence type="ECO:0000313" key="3">
    <source>
        <dbReference type="Proteomes" id="UP000265520"/>
    </source>
</evidence>
<feature type="non-terminal residue" evidence="2">
    <location>
        <position position="39"/>
    </location>
</feature>